<dbReference type="PANTHER" id="PTHR30619">
    <property type="entry name" value="DNA INTERNALIZATION/COMPETENCE PROTEIN COMEC/REC2"/>
    <property type="match status" value="1"/>
</dbReference>
<dbReference type="PANTHER" id="PTHR30619:SF1">
    <property type="entry name" value="RECOMBINATION PROTEIN 2"/>
    <property type="match status" value="1"/>
</dbReference>
<comment type="caution">
    <text evidence="1">The sequence shown here is derived from an EMBL/GenBank/DDBJ whole genome shotgun (WGS) entry which is preliminary data.</text>
</comment>
<dbReference type="EMBL" id="BARU01022980">
    <property type="protein sequence ID" value="GAH48381.1"/>
    <property type="molecule type" value="Genomic_DNA"/>
</dbReference>
<sequence>MGEQTQKFWKNSEEFLEAVFPQLAVIQVGENPYGHPIKEVLQRLEKFDINVLRTDEKGDIKVISDGNNLKINFEK</sequence>
<dbReference type="SUPFAM" id="SSF56281">
    <property type="entry name" value="Metallo-hydrolase/oxidoreductase"/>
    <property type="match status" value="1"/>
</dbReference>
<proteinExistence type="predicted"/>
<name>X1FRS0_9ZZZZ</name>
<accession>X1FRS0</accession>
<reference evidence="1" key="1">
    <citation type="journal article" date="2014" name="Front. Microbiol.">
        <title>High frequency of phylogenetically diverse reductive dehalogenase-homologous genes in deep subseafloor sedimentary metagenomes.</title>
        <authorList>
            <person name="Kawai M."/>
            <person name="Futagami T."/>
            <person name="Toyoda A."/>
            <person name="Takaki Y."/>
            <person name="Nishi S."/>
            <person name="Hori S."/>
            <person name="Arai W."/>
            <person name="Tsubouchi T."/>
            <person name="Morono Y."/>
            <person name="Uchiyama I."/>
            <person name="Ito T."/>
            <person name="Fujiyama A."/>
            <person name="Inagaki F."/>
            <person name="Takami H."/>
        </authorList>
    </citation>
    <scope>NUCLEOTIDE SEQUENCE</scope>
    <source>
        <strain evidence="1">Expedition CK06-06</strain>
    </source>
</reference>
<protein>
    <submittedName>
        <fullName evidence="1">Uncharacterized protein</fullName>
    </submittedName>
</protein>
<dbReference type="Gene3D" id="3.60.15.10">
    <property type="entry name" value="Ribonuclease Z/Hydroxyacylglutathione hydrolase-like"/>
    <property type="match status" value="1"/>
</dbReference>
<gene>
    <name evidence="1" type="ORF">S03H2_37342</name>
</gene>
<evidence type="ECO:0000313" key="1">
    <source>
        <dbReference type="EMBL" id="GAH48381.1"/>
    </source>
</evidence>
<dbReference type="InterPro" id="IPR052159">
    <property type="entry name" value="Competence_DNA_uptake"/>
</dbReference>
<dbReference type="AlphaFoldDB" id="X1FRS0"/>
<organism evidence="1">
    <name type="scientific">marine sediment metagenome</name>
    <dbReference type="NCBI Taxonomy" id="412755"/>
    <lineage>
        <taxon>unclassified sequences</taxon>
        <taxon>metagenomes</taxon>
        <taxon>ecological metagenomes</taxon>
    </lineage>
</organism>
<dbReference type="InterPro" id="IPR036866">
    <property type="entry name" value="RibonucZ/Hydroxyglut_hydro"/>
</dbReference>